<sequence length="40" mass="4752">NTTRMERRAQKQAKSGTKNVGWYENWYGLLPCMMIVVLYN</sequence>
<evidence type="ECO:0000256" key="1">
    <source>
        <dbReference type="SAM" id="Phobius"/>
    </source>
</evidence>
<dbReference type="EMBL" id="BKCJ011305944">
    <property type="protein sequence ID" value="GFD18212.1"/>
    <property type="molecule type" value="Genomic_DNA"/>
</dbReference>
<keyword evidence="1" id="KW-1133">Transmembrane helix</keyword>
<accession>A0A699U5Q4</accession>
<comment type="caution">
    <text evidence="2">The sequence shown here is derived from an EMBL/GenBank/DDBJ whole genome shotgun (WGS) entry which is preliminary data.</text>
</comment>
<proteinExistence type="predicted"/>
<reference evidence="2" key="1">
    <citation type="journal article" date="2019" name="Sci. Rep.">
        <title>Draft genome of Tanacetum cinerariifolium, the natural source of mosquito coil.</title>
        <authorList>
            <person name="Yamashiro T."/>
            <person name="Shiraishi A."/>
            <person name="Satake H."/>
            <person name="Nakayama K."/>
        </authorList>
    </citation>
    <scope>NUCLEOTIDE SEQUENCE</scope>
</reference>
<keyword evidence="1" id="KW-0472">Membrane</keyword>
<name>A0A699U5Q4_TANCI</name>
<dbReference type="AlphaFoldDB" id="A0A699U5Q4"/>
<protein>
    <submittedName>
        <fullName evidence="2">Uncharacterized protein</fullName>
    </submittedName>
</protein>
<feature type="non-terminal residue" evidence="2">
    <location>
        <position position="1"/>
    </location>
</feature>
<gene>
    <name evidence="2" type="ORF">Tci_890181</name>
</gene>
<keyword evidence="1" id="KW-0812">Transmembrane</keyword>
<organism evidence="2">
    <name type="scientific">Tanacetum cinerariifolium</name>
    <name type="common">Dalmatian daisy</name>
    <name type="synonym">Chrysanthemum cinerariifolium</name>
    <dbReference type="NCBI Taxonomy" id="118510"/>
    <lineage>
        <taxon>Eukaryota</taxon>
        <taxon>Viridiplantae</taxon>
        <taxon>Streptophyta</taxon>
        <taxon>Embryophyta</taxon>
        <taxon>Tracheophyta</taxon>
        <taxon>Spermatophyta</taxon>
        <taxon>Magnoliopsida</taxon>
        <taxon>eudicotyledons</taxon>
        <taxon>Gunneridae</taxon>
        <taxon>Pentapetalae</taxon>
        <taxon>asterids</taxon>
        <taxon>campanulids</taxon>
        <taxon>Asterales</taxon>
        <taxon>Asteraceae</taxon>
        <taxon>Asteroideae</taxon>
        <taxon>Anthemideae</taxon>
        <taxon>Anthemidinae</taxon>
        <taxon>Tanacetum</taxon>
    </lineage>
</organism>
<feature type="transmembrane region" description="Helical" evidence="1">
    <location>
        <begin position="20"/>
        <end position="39"/>
    </location>
</feature>
<evidence type="ECO:0000313" key="2">
    <source>
        <dbReference type="EMBL" id="GFD18212.1"/>
    </source>
</evidence>